<protein>
    <recommendedName>
        <fullName evidence="3">Secreted protein</fullName>
    </recommendedName>
</protein>
<evidence type="ECO:0008006" key="3">
    <source>
        <dbReference type="Google" id="ProtNLM"/>
    </source>
</evidence>
<organism evidence="1 2">
    <name type="scientific">Staurois parvus</name>
    <dbReference type="NCBI Taxonomy" id="386267"/>
    <lineage>
        <taxon>Eukaryota</taxon>
        <taxon>Metazoa</taxon>
        <taxon>Chordata</taxon>
        <taxon>Craniata</taxon>
        <taxon>Vertebrata</taxon>
        <taxon>Euteleostomi</taxon>
        <taxon>Amphibia</taxon>
        <taxon>Batrachia</taxon>
        <taxon>Anura</taxon>
        <taxon>Neobatrachia</taxon>
        <taxon>Ranoidea</taxon>
        <taxon>Ranidae</taxon>
        <taxon>Staurois</taxon>
    </lineage>
</organism>
<accession>A0ABN9CVS1</accession>
<evidence type="ECO:0000313" key="1">
    <source>
        <dbReference type="EMBL" id="CAI9564310.1"/>
    </source>
</evidence>
<reference evidence="1" key="1">
    <citation type="submission" date="2023-05" db="EMBL/GenBank/DDBJ databases">
        <authorList>
            <person name="Stuckert A."/>
        </authorList>
    </citation>
    <scope>NUCLEOTIDE SEQUENCE</scope>
</reference>
<dbReference type="Proteomes" id="UP001162483">
    <property type="component" value="Unassembled WGS sequence"/>
</dbReference>
<comment type="caution">
    <text evidence="1">The sequence shown here is derived from an EMBL/GenBank/DDBJ whole genome shotgun (WGS) entry which is preliminary data.</text>
</comment>
<keyword evidence="2" id="KW-1185">Reference proteome</keyword>
<name>A0ABN9CVS1_9NEOB</name>
<dbReference type="EMBL" id="CATNWA010012923">
    <property type="protein sequence ID" value="CAI9564310.1"/>
    <property type="molecule type" value="Genomic_DNA"/>
</dbReference>
<sequence>MPLIRSDLLLLTWRVTRRFSACSLYLTALYVTNSACLTSHLLSRPSIHLIGVTQPPYIWLSLVGAPGKHPYH</sequence>
<proteinExistence type="predicted"/>
<gene>
    <name evidence="1" type="ORF">SPARVUS_LOCUS5878372</name>
</gene>
<evidence type="ECO:0000313" key="2">
    <source>
        <dbReference type="Proteomes" id="UP001162483"/>
    </source>
</evidence>